<comment type="caution">
    <text evidence="2">The sequence shown here is derived from an EMBL/GenBank/DDBJ whole genome shotgun (WGS) entry which is preliminary data.</text>
</comment>
<dbReference type="AlphaFoldDB" id="A0A7W8BB55"/>
<evidence type="ECO:0000313" key="2">
    <source>
        <dbReference type="EMBL" id="MBB5119607.1"/>
    </source>
</evidence>
<protein>
    <submittedName>
        <fullName evidence="2">DnaJ-class molecular chaperone</fullName>
    </submittedName>
</protein>
<evidence type="ECO:0000256" key="1">
    <source>
        <dbReference type="SAM" id="MobiDB-lite"/>
    </source>
</evidence>
<reference evidence="2 3" key="1">
    <citation type="submission" date="2020-08" db="EMBL/GenBank/DDBJ databases">
        <title>Genomic Encyclopedia of Type Strains, Phase III (KMG-III): the genomes of soil and plant-associated and newly described type strains.</title>
        <authorList>
            <person name="Whitman W."/>
        </authorList>
    </citation>
    <scope>NUCLEOTIDE SEQUENCE [LARGE SCALE GENOMIC DNA]</scope>
    <source>
        <strain evidence="2 3">CECT 3259</strain>
    </source>
</reference>
<evidence type="ECO:0000313" key="3">
    <source>
        <dbReference type="Proteomes" id="UP000528608"/>
    </source>
</evidence>
<name>A0A7W8BB55_STREU</name>
<dbReference type="Proteomes" id="UP000528608">
    <property type="component" value="Unassembled WGS sequence"/>
</dbReference>
<gene>
    <name evidence="2" type="ORF">FHS36_003040</name>
</gene>
<organism evidence="2 3">
    <name type="scientific">Streptomyces eurocidicus</name>
    <name type="common">Streptoverticillium eurocidicus</name>
    <dbReference type="NCBI Taxonomy" id="66423"/>
    <lineage>
        <taxon>Bacteria</taxon>
        <taxon>Bacillati</taxon>
        <taxon>Actinomycetota</taxon>
        <taxon>Actinomycetes</taxon>
        <taxon>Kitasatosporales</taxon>
        <taxon>Streptomycetaceae</taxon>
        <taxon>Streptomyces</taxon>
    </lineage>
</organism>
<sequence>MATQCSDCGGSGTKMVQRAHSIEDNPGGSEYEEQQCGTCDGSGWVDAGSR</sequence>
<feature type="region of interest" description="Disordered" evidence="1">
    <location>
        <begin position="1"/>
        <end position="50"/>
    </location>
</feature>
<accession>A0A7W8BB55</accession>
<dbReference type="EMBL" id="JACHJF010000008">
    <property type="protein sequence ID" value="MBB5119607.1"/>
    <property type="molecule type" value="Genomic_DNA"/>
</dbReference>
<proteinExistence type="predicted"/>